<name>A0A8J6HXI3_TENMO</name>
<gene>
    <name evidence="1" type="ORF">GEV33_000281</name>
</gene>
<dbReference type="AlphaFoldDB" id="A0A8J6HXI3"/>
<reference evidence="1" key="1">
    <citation type="journal article" date="2020" name="J Insects Food Feed">
        <title>The yellow mealworm (Tenebrio molitor) genome: a resource for the emerging insects as food and feed industry.</title>
        <authorList>
            <person name="Eriksson T."/>
            <person name="Andere A."/>
            <person name="Kelstrup H."/>
            <person name="Emery V."/>
            <person name="Picard C."/>
        </authorList>
    </citation>
    <scope>NUCLEOTIDE SEQUENCE</scope>
    <source>
        <strain evidence="1">Stoneville</strain>
        <tissue evidence="1">Whole head</tissue>
    </source>
</reference>
<evidence type="ECO:0000313" key="2">
    <source>
        <dbReference type="Proteomes" id="UP000719412"/>
    </source>
</evidence>
<organism evidence="1 2">
    <name type="scientific">Tenebrio molitor</name>
    <name type="common">Yellow mealworm beetle</name>
    <dbReference type="NCBI Taxonomy" id="7067"/>
    <lineage>
        <taxon>Eukaryota</taxon>
        <taxon>Metazoa</taxon>
        <taxon>Ecdysozoa</taxon>
        <taxon>Arthropoda</taxon>
        <taxon>Hexapoda</taxon>
        <taxon>Insecta</taxon>
        <taxon>Pterygota</taxon>
        <taxon>Neoptera</taxon>
        <taxon>Endopterygota</taxon>
        <taxon>Coleoptera</taxon>
        <taxon>Polyphaga</taxon>
        <taxon>Cucujiformia</taxon>
        <taxon>Tenebrionidae</taxon>
        <taxon>Tenebrio</taxon>
    </lineage>
</organism>
<dbReference type="Proteomes" id="UP000719412">
    <property type="component" value="Unassembled WGS sequence"/>
</dbReference>
<reference evidence="1" key="2">
    <citation type="submission" date="2021-08" db="EMBL/GenBank/DDBJ databases">
        <authorList>
            <person name="Eriksson T."/>
        </authorList>
    </citation>
    <scope>NUCLEOTIDE SEQUENCE</scope>
    <source>
        <strain evidence="1">Stoneville</strain>
        <tissue evidence="1">Whole head</tissue>
    </source>
</reference>
<protein>
    <submittedName>
        <fullName evidence="1">Uncharacterized protein</fullName>
    </submittedName>
</protein>
<keyword evidence="2" id="KW-1185">Reference proteome</keyword>
<comment type="caution">
    <text evidence="1">The sequence shown here is derived from an EMBL/GenBank/DDBJ whole genome shotgun (WGS) entry which is preliminary data.</text>
</comment>
<accession>A0A8J6HXI3</accession>
<proteinExistence type="predicted"/>
<sequence length="55" mass="5846">MSIGGDGGPEGPLRRATVLATPNGIPAEGPRNIRATIYMEPIRDRTALDVAQFPQ</sequence>
<evidence type="ECO:0000313" key="1">
    <source>
        <dbReference type="EMBL" id="KAH0822510.1"/>
    </source>
</evidence>
<dbReference type="EMBL" id="JABDTM020001697">
    <property type="protein sequence ID" value="KAH0822510.1"/>
    <property type="molecule type" value="Genomic_DNA"/>
</dbReference>